<proteinExistence type="predicted"/>
<organism evidence="1 2">
    <name type="scientific">Nephila pilipes</name>
    <name type="common">Giant wood spider</name>
    <name type="synonym">Nephila maculata</name>
    <dbReference type="NCBI Taxonomy" id="299642"/>
    <lineage>
        <taxon>Eukaryota</taxon>
        <taxon>Metazoa</taxon>
        <taxon>Ecdysozoa</taxon>
        <taxon>Arthropoda</taxon>
        <taxon>Chelicerata</taxon>
        <taxon>Arachnida</taxon>
        <taxon>Araneae</taxon>
        <taxon>Araneomorphae</taxon>
        <taxon>Entelegynae</taxon>
        <taxon>Araneoidea</taxon>
        <taxon>Nephilidae</taxon>
        <taxon>Nephila</taxon>
    </lineage>
</organism>
<comment type="caution">
    <text evidence="1">The sequence shown here is derived from an EMBL/GenBank/DDBJ whole genome shotgun (WGS) entry which is preliminary data.</text>
</comment>
<dbReference type="EMBL" id="BMAW01026786">
    <property type="protein sequence ID" value="GFT98814.1"/>
    <property type="molecule type" value="Genomic_DNA"/>
</dbReference>
<evidence type="ECO:0000313" key="1">
    <source>
        <dbReference type="EMBL" id="GFT98814.1"/>
    </source>
</evidence>
<dbReference type="Proteomes" id="UP000887013">
    <property type="component" value="Unassembled WGS sequence"/>
</dbReference>
<reference evidence="1" key="1">
    <citation type="submission" date="2020-08" db="EMBL/GenBank/DDBJ databases">
        <title>Multicomponent nature underlies the extraordinary mechanical properties of spider dragline silk.</title>
        <authorList>
            <person name="Kono N."/>
            <person name="Nakamura H."/>
            <person name="Mori M."/>
            <person name="Yoshida Y."/>
            <person name="Ohtoshi R."/>
            <person name="Malay A.D."/>
            <person name="Moran D.A.P."/>
            <person name="Tomita M."/>
            <person name="Numata K."/>
            <person name="Arakawa K."/>
        </authorList>
    </citation>
    <scope>NUCLEOTIDE SEQUENCE</scope>
</reference>
<name>A0A8X6Q020_NEPPI</name>
<protein>
    <submittedName>
        <fullName evidence="1">Integrase catalytic domain-containing protein</fullName>
    </submittedName>
</protein>
<keyword evidence="2" id="KW-1185">Reference proteome</keyword>
<accession>A0A8X6Q020</accession>
<gene>
    <name evidence="1" type="primary">AVEN_207170_1</name>
    <name evidence="1" type="ORF">NPIL_213401</name>
</gene>
<dbReference type="OrthoDB" id="6434338at2759"/>
<dbReference type="AlphaFoldDB" id="A0A8X6Q020"/>
<sequence length="113" mass="13132">MPFRSETSYVIDLPGKRDCSTIYHVNLLKPYHKRPELVNLVIEDIADEIEGDAEIPFPDKQCTKFDYHEILRESQLQDKRTPDQIDELQNVISKNKEVFSPVPGTTHLMQNGY</sequence>
<evidence type="ECO:0000313" key="2">
    <source>
        <dbReference type="Proteomes" id="UP000887013"/>
    </source>
</evidence>